<dbReference type="Gene3D" id="1.10.10.10">
    <property type="entry name" value="Winged helix-like DNA-binding domain superfamily/Winged helix DNA-binding domain"/>
    <property type="match status" value="1"/>
</dbReference>
<dbReference type="SUPFAM" id="SSF53850">
    <property type="entry name" value="Periplasmic binding protein-like II"/>
    <property type="match status" value="1"/>
</dbReference>
<dbReference type="InterPro" id="IPR000847">
    <property type="entry name" value="LysR_HTH_N"/>
</dbReference>
<evidence type="ECO:0000256" key="5">
    <source>
        <dbReference type="SAM" id="MobiDB-lite"/>
    </source>
</evidence>
<keyword evidence="8" id="KW-1185">Reference proteome</keyword>
<evidence type="ECO:0000313" key="8">
    <source>
        <dbReference type="Proteomes" id="UP000295560"/>
    </source>
</evidence>
<protein>
    <submittedName>
        <fullName evidence="7">LysR family transcriptional regulator</fullName>
    </submittedName>
</protein>
<feature type="compositionally biased region" description="Low complexity" evidence="5">
    <location>
        <begin position="301"/>
        <end position="320"/>
    </location>
</feature>
<comment type="similarity">
    <text evidence="1">Belongs to the LysR transcriptional regulatory family.</text>
</comment>
<dbReference type="GO" id="GO:0032993">
    <property type="term" value="C:protein-DNA complex"/>
    <property type="evidence" value="ECO:0007669"/>
    <property type="project" value="TreeGrafter"/>
</dbReference>
<dbReference type="CDD" id="cd08414">
    <property type="entry name" value="PBP2_LTTR_aromatics_like"/>
    <property type="match status" value="1"/>
</dbReference>
<feature type="domain" description="HTH lysR-type" evidence="6">
    <location>
        <begin position="1"/>
        <end position="58"/>
    </location>
</feature>
<dbReference type="Pfam" id="PF03466">
    <property type="entry name" value="LysR_substrate"/>
    <property type="match status" value="1"/>
</dbReference>
<dbReference type="Pfam" id="PF00126">
    <property type="entry name" value="HTH_1"/>
    <property type="match status" value="1"/>
</dbReference>
<accession>A0A4R1HXR7</accession>
<proteinExistence type="inferred from homology"/>
<evidence type="ECO:0000256" key="4">
    <source>
        <dbReference type="ARBA" id="ARBA00023163"/>
    </source>
</evidence>
<keyword evidence="3" id="KW-0238">DNA-binding</keyword>
<feature type="region of interest" description="Disordered" evidence="5">
    <location>
        <begin position="293"/>
        <end position="320"/>
    </location>
</feature>
<evidence type="ECO:0000313" key="7">
    <source>
        <dbReference type="EMBL" id="TCK27594.1"/>
    </source>
</evidence>
<dbReference type="InterPro" id="IPR005119">
    <property type="entry name" value="LysR_subst-bd"/>
</dbReference>
<keyword evidence="4" id="KW-0804">Transcription</keyword>
<dbReference type="FunFam" id="1.10.10.10:FF:000001">
    <property type="entry name" value="LysR family transcriptional regulator"/>
    <property type="match status" value="1"/>
</dbReference>
<keyword evidence="2" id="KW-0805">Transcription regulation</keyword>
<dbReference type="OrthoDB" id="3461417at2"/>
<dbReference type="GO" id="GO:0003677">
    <property type="term" value="F:DNA binding"/>
    <property type="evidence" value="ECO:0007669"/>
    <property type="project" value="UniProtKB-KW"/>
</dbReference>
<reference evidence="7 8" key="1">
    <citation type="submission" date="2019-03" db="EMBL/GenBank/DDBJ databases">
        <title>Sequencing the genomes of 1000 actinobacteria strains.</title>
        <authorList>
            <person name="Klenk H.-P."/>
        </authorList>
    </citation>
    <scope>NUCLEOTIDE SEQUENCE [LARGE SCALE GENOMIC DNA]</scope>
    <source>
        <strain evidence="7 8">DSM 44969</strain>
    </source>
</reference>
<dbReference type="RefSeq" id="WP_132426591.1">
    <property type="nucleotide sequence ID" value="NZ_SMFZ01000001.1"/>
</dbReference>
<organism evidence="7 8">
    <name type="scientific">Pseudonocardia endophytica</name>
    <dbReference type="NCBI Taxonomy" id="401976"/>
    <lineage>
        <taxon>Bacteria</taxon>
        <taxon>Bacillati</taxon>
        <taxon>Actinomycetota</taxon>
        <taxon>Actinomycetes</taxon>
        <taxon>Pseudonocardiales</taxon>
        <taxon>Pseudonocardiaceae</taxon>
        <taxon>Pseudonocardia</taxon>
    </lineage>
</organism>
<dbReference type="SUPFAM" id="SSF46785">
    <property type="entry name" value="Winged helix' DNA-binding domain"/>
    <property type="match status" value="1"/>
</dbReference>
<dbReference type="InterPro" id="IPR036388">
    <property type="entry name" value="WH-like_DNA-bd_sf"/>
</dbReference>
<dbReference type="EMBL" id="SMFZ01000001">
    <property type="protein sequence ID" value="TCK27594.1"/>
    <property type="molecule type" value="Genomic_DNA"/>
</dbReference>
<evidence type="ECO:0000256" key="3">
    <source>
        <dbReference type="ARBA" id="ARBA00023125"/>
    </source>
</evidence>
<dbReference type="Proteomes" id="UP000295560">
    <property type="component" value="Unassembled WGS sequence"/>
</dbReference>
<dbReference type="PANTHER" id="PTHR30346:SF28">
    <property type="entry name" value="HTH-TYPE TRANSCRIPTIONAL REGULATOR CYNR"/>
    <property type="match status" value="1"/>
</dbReference>
<dbReference type="PANTHER" id="PTHR30346">
    <property type="entry name" value="TRANSCRIPTIONAL DUAL REGULATOR HCAR-RELATED"/>
    <property type="match status" value="1"/>
</dbReference>
<dbReference type="PRINTS" id="PR00039">
    <property type="entry name" value="HTHLYSR"/>
</dbReference>
<comment type="caution">
    <text evidence="7">The sequence shown here is derived from an EMBL/GenBank/DDBJ whole genome shotgun (WGS) entry which is preliminary data.</text>
</comment>
<evidence type="ECO:0000256" key="2">
    <source>
        <dbReference type="ARBA" id="ARBA00023015"/>
    </source>
</evidence>
<dbReference type="GO" id="GO:0003700">
    <property type="term" value="F:DNA-binding transcription factor activity"/>
    <property type="evidence" value="ECO:0007669"/>
    <property type="project" value="InterPro"/>
</dbReference>
<dbReference type="InterPro" id="IPR036390">
    <property type="entry name" value="WH_DNA-bd_sf"/>
</dbReference>
<sequence>MELRHLRYFVAVAEELHFGRAAEKLHMAQSPLSRQIQGLERELRTPLLRRTTRQVSLTAAGAELLERGRKLLAHADEVVEVVRDVGRDASPVRIGFTACAANAVLGQVVQIARDAMGDLSADVRTDLLTPTQLHAVSGGSIDIGFVVMPSTPVPEELGIASVRIERLAVVLPDGHRLADVKQVNLIDLADEELVMFARSTGSVVRAVLDQACARAGFTPQVVHQARDTGTVLGLVAAGLGCTVLPLSVREGAASGVLVRPLADPIEIEIGMVWRREETRRDVARVVAALRRDVASAGDGQSPPAAGGTPRRAASALSRSE</sequence>
<dbReference type="Gene3D" id="3.40.190.10">
    <property type="entry name" value="Periplasmic binding protein-like II"/>
    <property type="match status" value="2"/>
</dbReference>
<dbReference type="AlphaFoldDB" id="A0A4R1HXR7"/>
<gene>
    <name evidence="7" type="ORF">EV378_3466</name>
</gene>
<evidence type="ECO:0000256" key="1">
    <source>
        <dbReference type="ARBA" id="ARBA00009437"/>
    </source>
</evidence>
<evidence type="ECO:0000259" key="6">
    <source>
        <dbReference type="PROSITE" id="PS50931"/>
    </source>
</evidence>
<dbReference type="PROSITE" id="PS50931">
    <property type="entry name" value="HTH_LYSR"/>
    <property type="match status" value="1"/>
</dbReference>
<name>A0A4R1HXR7_PSEEN</name>